<evidence type="ECO:0000313" key="3">
    <source>
        <dbReference type="Proteomes" id="UP001165121"/>
    </source>
</evidence>
<evidence type="ECO:0000256" key="1">
    <source>
        <dbReference type="SAM" id="MobiDB-lite"/>
    </source>
</evidence>
<accession>A0A9W6XYU2</accession>
<evidence type="ECO:0000313" key="2">
    <source>
        <dbReference type="EMBL" id="GMF48110.1"/>
    </source>
</evidence>
<protein>
    <submittedName>
        <fullName evidence="2">Unnamed protein product</fullName>
    </submittedName>
</protein>
<feature type="region of interest" description="Disordered" evidence="1">
    <location>
        <begin position="1"/>
        <end position="25"/>
    </location>
</feature>
<name>A0A9W6XYU2_9STRA</name>
<gene>
    <name evidence="2" type="ORF">Pfra01_001843900</name>
</gene>
<dbReference type="EMBL" id="BSXT01002276">
    <property type="protein sequence ID" value="GMF48110.1"/>
    <property type="molecule type" value="Genomic_DNA"/>
</dbReference>
<sequence>MNVAKRFTEQTQTWRSPSPLEHPGISEMGEQAREITQGAALKKKITNSSAMTSAEDHAYDWQLAKTIENADEFAFDENVPVRDVEEGENKGSNTIYVDAKVRNHYEKYLSMINILVIC</sequence>
<dbReference type="AlphaFoldDB" id="A0A9W6XYU2"/>
<keyword evidence="3" id="KW-1185">Reference proteome</keyword>
<organism evidence="2 3">
    <name type="scientific">Phytophthora fragariaefolia</name>
    <dbReference type="NCBI Taxonomy" id="1490495"/>
    <lineage>
        <taxon>Eukaryota</taxon>
        <taxon>Sar</taxon>
        <taxon>Stramenopiles</taxon>
        <taxon>Oomycota</taxon>
        <taxon>Peronosporomycetes</taxon>
        <taxon>Peronosporales</taxon>
        <taxon>Peronosporaceae</taxon>
        <taxon>Phytophthora</taxon>
    </lineage>
</organism>
<reference evidence="2" key="1">
    <citation type="submission" date="2023-04" db="EMBL/GenBank/DDBJ databases">
        <title>Phytophthora fragariaefolia NBRC 109709.</title>
        <authorList>
            <person name="Ichikawa N."/>
            <person name="Sato H."/>
            <person name="Tonouchi N."/>
        </authorList>
    </citation>
    <scope>NUCLEOTIDE SEQUENCE</scope>
    <source>
        <strain evidence="2">NBRC 109709</strain>
    </source>
</reference>
<comment type="caution">
    <text evidence="2">The sequence shown here is derived from an EMBL/GenBank/DDBJ whole genome shotgun (WGS) entry which is preliminary data.</text>
</comment>
<proteinExistence type="predicted"/>
<dbReference type="Proteomes" id="UP001165121">
    <property type="component" value="Unassembled WGS sequence"/>
</dbReference>